<keyword evidence="8" id="KW-1133">Transmembrane helix</keyword>
<keyword evidence="6 7" id="KW-0411">Iron-sulfur</keyword>
<gene>
    <name evidence="10" type="ORF">FAK_06400</name>
</gene>
<keyword evidence="11" id="KW-1185">Reference proteome</keyword>
<feature type="transmembrane region" description="Helical" evidence="8">
    <location>
        <begin position="272"/>
        <end position="293"/>
    </location>
</feature>
<dbReference type="InterPro" id="IPR017896">
    <property type="entry name" value="4Fe4S_Fe-S-bd"/>
</dbReference>
<dbReference type="InterPro" id="IPR051555">
    <property type="entry name" value="FDH_Electron_Transfer_Unit"/>
</dbReference>
<comment type="cofactor">
    <cofactor evidence="7">
        <name>[4Fe-4S] cluster</name>
        <dbReference type="ChEBI" id="CHEBI:49883"/>
    </cofactor>
    <text evidence="7">Binds 4 [4Fe-4S] clusters per subunit.</text>
</comment>
<dbReference type="AlphaFoldDB" id="A0AAU9EE86"/>
<name>A0AAU9EE86_9BACT</name>
<dbReference type="InterPro" id="IPR017900">
    <property type="entry name" value="4Fe4S_Fe_S_CS"/>
</dbReference>
<keyword evidence="2 7" id="KW-0004">4Fe-4S</keyword>
<proteinExistence type="predicted"/>
<dbReference type="SUPFAM" id="SSF54862">
    <property type="entry name" value="4Fe-4S ferredoxins"/>
    <property type="match status" value="1"/>
</dbReference>
<evidence type="ECO:0000256" key="8">
    <source>
        <dbReference type="SAM" id="Phobius"/>
    </source>
</evidence>
<feature type="binding site" evidence="7">
    <location>
        <position position="180"/>
    </location>
    <ligand>
        <name>[4Fe-4S] cluster</name>
        <dbReference type="ChEBI" id="CHEBI:49883"/>
        <label>2</label>
    </ligand>
</feature>
<keyword evidence="4" id="KW-0677">Repeat</keyword>
<feature type="binding site" evidence="7">
    <location>
        <position position="52"/>
    </location>
    <ligand>
        <name>[4Fe-4S] cluster</name>
        <dbReference type="ChEBI" id="CHEBI:49883"/>
        <label>1</label>
    </ligand>
</feature>
<feature type="binding site" evidence="7">
    <location>
        <position position="193"/>
    </location>
    <ligand>
        <name>[4Fe-4S] cluster</name>
        <dbReference type="ChEBI" id="CHEBI:49883"/>
        <label>2</label>
    </ligand>
</feature>
<evidence type="ECO:0000256" key="2">
    <source>
        <dbReference type="ARBA" id="ARBA00022485"/>
    </source>
</evidence>
<dbReference type="Pfam" id="PF13247">
    <property type="entry name" value="Fer4_11"/>
    <property type="match status" value="1"/>
</dbReference>
<dbReference type="EMBL" id="AP028679">
    <property type="protein sequence ID" value="BEQ13574.1"/>
    <property type="molecule type" value="Genomic_DNA"/>
</dbReference>
<evidence type="ECO:0000256" key="3">
    <source>
        <dbReference type="ARBA" id="ARBA00022723"/>
    </source>
</evidence>
<evidence type="ECO:0000256" key="6">
    <source>
        <dbReference type="ARBA" id="ARBA00023014"/>
    </source>
</evidence>
<feature type="binding site" evidence="7">
    <location>
        <position position="150"/>
    </location>
    <ligand>
        <name>[4Fe-4S] cluster</name>
        <dbReference type="ChEBI" id="CHEBI:49883"/>
        <label>4</label>
    </ligand>
</feature>
<evidence type="ECO:0000256" key="5">
    <source>
        <dbReference type="ARBA" id="ARBA00023004"/>
    </source>
</evidence>
<feature type="binding site" evidence="7">
    <location>
        <position position="55"/>
    </location>
    <ligand>
        <name>[4Fe-4S] cluster</name>
        <dbReference type="ChEBI" id="CHEBI:49883"/>
        <label>1</label>
    </ligand>
</feature>
<dbReference type="GO" id="GO:0046872">
    <property type="term" value="F:metal ion binding"/>
    <property type="evidence" value="ECO:0007669"/>
    <property type="project" value="UniProtKB-KW"/>
</dbReference>
<dbReference type="CDD" id="cd10561">
    <property type="entry name" value="HybA_like"/>
    <property type="match status" value="1"/>
</dbReference>
<dbReference type="InterPro" id="IPR014603">
    <property type="entry name" value="Formate_DH_Fe-S_su"/>
</dbReference>
<reference evidence="11" key="1">
    <citation type="journal article" date="2023" name="Arch. Microbiol.">
        <title>Desulfoferula mesophilus gen. nov. sp. nov., a mesophilic sulfate-reducing bacterium isolated from a brackish lake sediment.</title>
        <authorList>
            <person name="Watanabe T."/>
            <person name="Yabe T."/>
            <person name="Tsuji J.M."/>
            <person name="Fukui M."/>
        </authorList>
    </citation>
    <scope>NUCLEOTIDE SEQUENCE [LARGE SCALE GENOMIC DNA]</scope>
    <source>
        <strain evidence="11">12FAK</strain>
    </source>
</reference>
<evidence type="ECO:0000313" key="11">
    <source>
        <dbReference type="Proteomes" id="UP001366166"/>
    </source>
</evidence>
<keyword evidence="3 7" id="KW-0479">Metal-binding</keyword>
<dbReference type="GO" id="GO:0030313">
    <property type="term" value="C:cell envelope"/>
    <property type="evidence" value="ECO:0007669"/>
    <property type="project" value="UniProtKB-SubCell"/>
</dbReference>
<feature type="binding site" evidence="7">
    <location>
        <position position="49"/>
    </location>
    <ligand>
        <name>[4Fe-4S] cluster</name>
        <dbReference type="ChEBI" id="CHEBI:49883"/>
        <label>1</label>
    </ligand>
</feature>
<dbReference type="GO" id="GO:0045333">
    <property type="term" value="P:cellular respiration"/>
    <property type="evidence" value="ECO:0007669"/>
    <property type="project" value="InterPro"/>
</dbReference>
<feature type="binding site" evidence="7">
    <location>
        <position position="197"/>
    </location>
    <ligand>
        <name>[4Fe-4S] cluster</name>
        <dbReference type="ChEBI" id="CHEBI:49883"/>
        <label>1</label>
    </ligand>
</feature>
<dbReference type="PANTHER" id="PTHR43545:SF4">
    <property type="entry name" value="IRON-SULFUR PROTEIN"/>
    <property type="match status" value="1"/>
</dbReference>
<dbReference type="KEGG" id="dmp:FAK_06400"/>
<feature type="binding site" evidence="7">
    <location>
        <position position="59"/>
    </location>
    <ligand>
        <name>[4Fe-4S] cluster</name>
        <dbReference type="ChEBI" id="CHEBI:49883"/>
        <label>2</label>
    </ligand>
</feature>
<evidence type="ECO:0000256" key="4">
    <source>
        <dbReference type="ARBA" id="ARBA00022737"/>
    </source>
</evidence>
<feature type="binding site" evidence="7">
    <location>
        <position position="177"/>
    </location>
    <ligand>
        <name>[4Fe-4S] cluster</name>
        <dbReference type="ChEBI" id="CHEBI:49883"/>
        <label>2</label>
    </ligand>
</feature>
<dbReference type="GO" id="GO:0051539">
    <property type="term" value="F:4 iron, 4 sulfur cluster binding"/>
    <property type="evidence" value="ECO:0007669"/>
    <property type="project" value="UniProtKB-KW"/>
</dbReference>
<feature type="binding site" evidence="7">
    <location>
        <position position="157"/>
    </location>
    <ligand>
        <name>[4Fe-4S] cluster</name>
        <dbReference type="ChEBI" id="CHEBI:49883"/>
        <label>3</label>
    </ligand>
</feature>
<dbReference type="InterPro" id="IPR006311">
    <property type="entry name" value="TAT_signal"/>
</dbReference>
<keyword evidence="5 7" id="KW-0408">Iron</keyword>
<feature type="domain" description="4Fe-4S ferredoxin-type" evidence="9">
    <location>
        <begin position="138"/>
        <end position="167"/>
    </location>
</feature>
<feature type="binding site" evidence="7">
    <location>
        <position position="123"/>
    </location>
    <ligand>
        <name>[4Fe-4S] cluster</name>
        <dbReference type="ChEBI" id="CHEBI:49883"/>
        <label>3</label>
    </ligand>
</feature>
<feature type="binding site" evidence="7">
    <location>
        <position position="147"/>
    </location>
    <ligand>
        <name>[4Fe-4S] cluster</name>
        <dbReference type="ChEBI" id="CHEBI:49883"/>
        <label>4</label>
    </ligand>
</feature>
<dbReference type="RefSeq" id="WP_338605314.1">
    <property type="nucleotide sequence ID" value="NZ_AP028679.1"/>
</dbReference>
<feature type="binding site" evidence="7">
    <location>
        <position position="127"/>
    </location>
    <ligand>
        <name>[4Fe-4S] cluster</name>
        <dbReference type="ChEBI" id="CHEBI:49883"/>
        <label>4</label>
    </ligand>
</feature>
<evidence type="ECO:0000256" key="1">
    <source>
        <dbReference type="ARBA" id="ARBA00004196"/>
    </source>
</evidence>
<dbReference type="GO" id="GO:0015944">
    <property type="term" value="P:formate oxidation"/>
    <property type="evidence" value="ECO:0007669"/>
    <property type="project" value="InterPro"/>
</dbReference>
<organism evidence="10 11">
    <name type="scientific">Desulfoferula mesophila</name>
    <dbReference type="NCBI Taxonomy" id="3058419"/>
    <lineage>
        <taxon>Bacteria</taxon>
        <taxon>Pseudomonadati</taxon>
        <taxon>Thermodesulfobacteriota</taxon>
        <taxon>Desulfarculia</taxon>
        <taxon>Desulfarculales</taxon>
        <taxon>Desulfarculaceae</taxon>
        <taxon>Desulfoferula</taxon>
    </lineage>
</organism>
<feature type="binding site" evidence="7">
    <location>
        <position position="153"/>
    </location>
    <ligand>
        <name>[4Fe-4S] cluster</name>
        <dbReference type="ChEBI" id="CHEBI:49883"/>
        <label>4</label>
    </ligand>
</feature>
<feature type="binding site" evidence="7">
    <location>
        <position position="115"/>
    </location>
    <ligand>
        <name>[4Fe-4S] cluster</name>
        <dbReference type="ChEBI" id="CHEBI:49883"/>
        <label>3</label>
    </ligand>
</feature>
<evidence type="ECO:0000256" key="7">
    <source>
        <dbReference type="PIRSR" id="PIRSR036298-50"/>
    </source>
</evidence>
<dbReference type="PROSITE" id="PS51379">
    <property type="entry name" value="4FE4S_FER_2"/>
    <property type="match status" value="2"/>
</dbReference>
<dbReference type="PROSITE" id="PS00198">
    <property type="entry name" value="4FE4S_FER_1"/>
    <property type="match status" value="1"/>
</dbReference>
<feature type="binding site" evidence="7">
    <location>
        <position position="118"/>
    </location>
    <ligand>
        <name>[4Fe-4S] cluster</name>
        <dbReference type="ChEBI" id="CHEBI:49883"/>
        <label>3</label>
    </ligand>
</feature>
<dbReference type="Gene3D" id="3.30.70.20">
    <property type="match status" value="2"/>
</dbReference>
<dbReference type="Proteomes" id="UP001366166">
    <property type="component" value="Chromosome"/>
</dbReference>
<evidence type="ECO:0000259" key="9">
    <source>
        <dbReference type="PROSITE" id="PS51379"/>
    </source>
</evidence>
<sequence>MELNRRKFLGLTGTALGATALGKPGRAQAARAYQPPPDAYGCLVDLSVCVGCRKCEQACNQVNHLAEPERPFDDLTVLDAKRRPGPEAFTVINRHYTGRRDERNQLAPTFVKVQCMHCQDPACASACIVGALSKKPNGAVHYDVSKCIGCRYCMVACPFQIPAYEYHDPLTPRVRKCTFCFERISQEGGKPGCAQVCPVEAITFGKRSELIKLAKQKMADDPGRYQPTIYGEKEVGGTSWLYISREPFAKLGFQNLPQRPMPHLTETIQHGVFAYMWAPLSLFALLGGAMAVFNRRRDQGEGDK</sequence>
<dbReference type="PIRSF" id="PIRSF036298">
    <property type="entry name" value="FDH_4Fe4S"/>
    <property type="match status" value="1"/>
</dbReference>
<protein>
    <recommendedName>
        <fullName evidence="9">4Fe-4S ferredoxin-type domain-containing protein</fullName>
    </recommendedName>
</protein>
<dbReference type="PANTHER" id="PTHR43545">
    <property type="entry name" value="FORMATE DEHYDROGENASE, NITRATE-INDUCIBLE, IRON-SULFUR SUBUNIT"/>
    <property type="match status" value="1"/>
</dbReference>
<keyword evidence="8" id="KW-0472">Membrane</keyword>
<evidence type="ECO:0000313" key="10">
    <source>
        <dbReference type="EMBL" id="BEQ13574.1"/>
    </source>
</evidence>
<keyword evidence="8" id="KW-0812">Transmembrane</keyword>
<feature type="domain" description="4Fe-4S ferredoxin-type" evidence="9">
    <location>
        <begin position="40"/>
        <end position="70"/>
    </location>
</feature>
<dbReference type="PROSITE" id="PS51318">
    <property type="entry name" value="TAT"/>
    <property type="match status" value="1"/>
</dbReference>
<comment type="subcellular location">
    <subcellularLocation>
        <location evidence="1">Cell envelope</location>
    </subcellularLocation>
</comment>
<accession>A0AAU9EE86</accession>